<gene>
    <name evidence="2" type="ORF">Tci_892111</name>
</gene>
<sequence>NGVDTQSKVPDELQQKASGINEGTSTIPGVPDVPIYDSKSDKESWGDSDEEDDFKDDANNDNGSSDDHDDDSDEKRTKSNRDEIPDSNLTNVDQIDHEEEDVDKRVHTPLDYELTDDEKIHDEENIYEEEEDEVTKELYDDVNVNLGNKDIEMTNTDQGASE</sequence>
<name>A0A699UB16_TANCI</name>
<evidence type="ECO:0000313" key="2">
    <source>
        <dbReference type="EMBL" id="GFD20142.1"/>
    </source>
</evidence>
<feature type="non-terminal residue" evidence="2">
    <location>
        <position position="1"/>
    </location>
</feature>
<accession>A0A699UB16</accession>
<feature type="compositionally biased region" description="Acidic residues" evidence="1">
    <location>
        <begin position="46"/>
        <end position="55"/>
    </location>
</feature>
<feature type="compositionally biased region" description="Polar residues" evidence="1">
    <location>
        <begin position="15"/>
        <end position="27"/>
    </location>
</feature>
<feature type="compositionally biased region" description="Basic and acidic residues" evidence="1">
    <location>
        <begin position="73"/>
        <end position="84"/>
    </location>
</feature>
<proteinExistence type="predicted"/>
<dbReference type="AlphaFoldDB" id="A0A699UB16"/>
<comment type="caution">
    <text evidence="2">The sequence shown here is derived from an EMBL/GenBank/DDBJ whole genome shotgun (WGS) entry which is preliminary data.</text>
</comment>
<reference evidence="2" key="1">
    <citation type="journal article" date="2019" name="Sci. Rep.">
        <title>Draft genome of Tanacetum cinerariifolium, the natural source of mosquito coil.</title>
        <authorList>
            <person name="Yamashiro T."/>
            <person name="Shiraishi A."/>
            <person name="Satake H."/>
            <person name="Nakayama K."/>
        </authorList>
    </citation>
    <scope>NUCLEOTIDE SEQUENCE</scope>
</reference>
<dbReference type="EMBL" id="BKCJ011319897">
    <property type="protein sequence ID" value="GFD20142.1"/>
    <property type="molecule type" value="Genomic_DNA"/>
</dbReference>
<protein>
    <submittedName>
        <fullName evidence="2">Uncharacterized protein</fullName>
    </submittedName>
</protein>
<feature type="region of interest" description="Disordered" evidence="1">
    <location>
        <begin position="1"/>
        <end position="108"/>
    </location>
</feature>
<organism evidence="2">
    <name type="scientific">Tanacetum cinerariifolium</name>
    <name type="common">Dalmatian daisy</name>
    <name type="synonym">Chrysanthemum cinerariifolium</name>
    <dbReference type="NCBI Taxonomy" id="118510"/>
    <lineage>
        <taxon>Eukaryota</taxon>
        <taxon>Viridiplantae</taxon>
        <taxon>Streptophyta</taxon>
        <taxon>Embryophyta</taxon>
        <taxon>Tracheophyta</taxon>
        <taxon>Spermatophyta</taxon>
        <taxon>Magnoliopsida</taxon>
        <taxon>eudicotyledons</taxon>
        <taxon>Gunneridae</taxon>
        <taxon>Pentapetalae</taxon>
        <taxon>asterids</taxon>
        <taxon>campanulids</taxon>
        <taxon>Asterales</taxon>
        <taxon>Asteraceae</taxon>
        <taxon>Asteroideae</taxon>
        <taxon>Anthemideae</taxon>
        <taxon>Anthemidinae</taxon>
        <taxon>Tanacetum</taxon>
    </lineage>
</organism>
<evidence type="ECO:0000256" key="1">
    <source>
        <dbReference type="SAM" id="MobiDB-lite"/>
    </source>
</evidence>